<dbReference type="Proteomes" id="UP000265801">
    <property type="component" value="Unassembled WGS sequence"/>
</dbReference>
<dbReference type="GO" id="GO:0006979">
    <property type="term" value="P:response to oxidative stress"/>
    <property type="evidence" value="ECO:0007669"/>
    <property type="project" value="TreeGrafter"/>
</dbReference>
<evidence type="ECO:0000256" key="4">
    <source>
        <dbReference type="ARBA" id="ARBA00023002"/>
    </source>
</evidence>
<sequence length="130" mass="14155">MYPVFQSLNAEVLAISTDSVYAHKVFTEVSPMLSNVMYPLVSDRNHEISRSYRVLNAAAGAATRATIIIDPEGLIISKMVYPSEVGRNIYEILRLLQGIQYSCETGKGVPANWMPGNPGIAKGANLIGKI</sequence>
<dbReference type="InterPro" id="IPR000866">
    <property type="entry name" value="AhpC/TSA"/>
</dbReference>
<dbReference type="GO" id="GO:0008379">
    <property type="term" value="F:thioredoxin peroxidase activity"/>
    <property type="evidence" value="ECO:0007669"/>
    <property type="project" value="TreeGrafter"/>
</dbReference>
<evidence type="ECO:0000256" key="6">
    <source>
        <dbReference type="ARBA" id="ARBA00023284"/>
    </source>
</evidence>
<evidence type="ECO:0000256" key="2">
    <source>
        <dbReference type="ARBA" id="ARBA00022559"/>
    </source>
</evidence>
<keyword evidence="9" id="KW-1185">Reference proteome</keyword>
<keyword evidence="3" id="KW-0049">Antioxidant</keyword>
<reference evidence="8 9" key="1">
    <citation type="submission" date="2018-09" db="EMBL/GenBank/DDBJ databases">
        <title>Bacillus saliacetes sp. nov., isolated from Thai shrimp paste (Ka-pi).</title>
        <authorList>
            <person name="Daroonpunt R."/>
            <person name="Tanasupawat S."/>
            <person name="Yiamsombut S."/>
        </authorList>
    </citation>
    <scope>NUCLEOTIDE SEQUENCE [LARGE SCALE GENOMIC DNA]</scope>
    <source>
        <strain evidence="8 9">SKP7-4</strain>
    </source>
</reference>
<dbReference type="EMBL" id="QXIR01000002">
    <property type="protein sequence ID" value="RIW38497.1"/>
    <property type="molecule type" value="Genomic_DNA"/>
</dbReference>
<dbReference type="PANTHER" id="PTHR10681:SF121">
    <property type="entry name" value="ALKYL HYDROPEROXIDE REDUCTASE C"/>
    <property type="match status" value="1"/>
</dbReference>
<evidence type="ECO:0000256" key="1">
    <source>
        <dbReference type="ARBA" id="ARBA00009796"/>
    </source>
</evidence>
<dbReference type="PANTHER" id="PTHR10681">
    <property type="entry name" value="THIOREDOXIN PEROXIDASE"/>
    <property type="match status" value="1"/>
</dbReference>
<dbReference type="InterPro" id="IPR050217">
    <property type="entry name" value="Peroxiredoxin"/>
</dbReference>
<dbReference type="Pfam" id="PF00578">
    <property type="entry name" value="AhpC-TSA"/>
    <property type="match status" value="1"/>
</dbReference>
<dbReference type="OrthoDB" id="9812811at2"/>
<dbReference type="Gene3D" id="3.40.30.10">
    <property type="entry name" value="Glutaredoxin"/>
    <property type="match status" value="1"/>
</dbReference>
<comment type="similarity">
    <text evidence="1">Belongs to the peroxiredoxin family. AhpC/Prx1 subfamily.</text>
</comment>
<gene>
    <name evidence="8" type="ORF">D3H55_02885</name>
</gene>
<dbReference type="AlphaFoldDB" id="A0A3A1R7P7"/>
<name>A0A3A1R7P7_9BACI</name>
<evidence type="ECO:0000256" key="5">
    <source>
        <dbReference type="ARBA" id="ARBA00023157"/>
    </source>
</evidence>
<evidence type="ECO:0000259" key="7">
    <source>
        <dbReference type="Pfam" id="PF00578"/>
    </source>
</evidence>
<dbReference type="GO" id="GO:0045454">
    <property type="term" value="P:cell redox homeostasis"/>
    <property type="evidence" value="ECO:0007669"/>
    <property type="project" value="TreeGrafter"/>
</dbReference>
<dbReference type="GO" id="GO:0005829">
    <property type="term" value="C:cytosol"/>
    <property type="evidence" value="ECO:0007669"/>
    <property type="project" value="TreeGrafter"/>
</dbReference>
<keyword evidence="2" id="KW-0575">Peroxidase</keyword>
<dbReference type="GO" id="GO:0042744">
    <property type="term" value="P:hydrogen peroxide catabolic process"/>
    <property type="evidence" value="ECO:0007669"/>
    <property type="project" value="TreeGrafter"/>
</dbReference>
<evidence type="ECO:0000256" key="3">
    <source>
        <dbReference type="ARBA" id="ARBA00022862"/>
    </source>
</evidence>
<accession>A0A3A1R7P7</accession>
<feature type="domain" description="Alkyl hydroperoxide reductase subunit C/ Thiol specific antioxidant" evidence="7">
    <location>
        <begin position="2"/>
        <end position="76"/>
    </location>
</feature>
<dbReference type="GO" id="GO:0033554">
    <property type="term" value="P:cellular response to stress"/>
    <property type="evidence" value="ECO:0007669"/>
    <property type="project" value="TreeGrafter"/>
</dbReference>
<keyword evidence="5" id="KW-1015">Disulfide bond</keyword>
<evidence type="ECO:0000313" key="8">
    <source>
        <dbReference type="EMBL" id="RIW38497.1"/>
    </source>
</evidence>
<evidence type="ECO:0000313" key="9">
    <source>
        <dbReference type="Proteomes" id="UP000265801"/>
    </source>
</evidence>
<keyword evidence="6" id="KW-0676">Redox-active center</keyword>
<dbReference type="InterPro" id="IPR036249">
    <property type="entry name" value="Thioredoxin-like_sf"/>
</dbReference>
<comment type="caution">
    <text evidence="8">The sequence shown here is derived from an EMBL/GenBank/DDBJ whole genome shotgun (WGS) entry which is preliminary data.</text>
</comment>
<organism evidence="8 9">
    <name type="scientific">Bacillus salacetis</name>
    <dbReference type="NCBI Taxonomy" id="2315464"/>
    <lineage>
        <taxon>Bacteria</taxon>
        <taxon>Bacillati</taxon>
        <taxon>Bacillota</taxon>
        <taxon>Bacilli</taxon>
        <taxon>Bacillales</taxon>
        <taxon>Bacillaceae</taxon>
        <taxon>Bacillus</taxon>
    </lineage>
</organism>
<dbReference type="SUPFAM" id="SSF52833">
    <property type="entry name" value="Thioredoxin-like"/>
    <property type="match status" value="1"/>
</dbReference>
<proteinExistence type="inferred from homology"/>
<protein>
    <submittedName>
        <fullName evidence="8">Peroxiredoxin</fullName>
    </submittedName>
</protein>
<keyword evidence="4" id="KW-0560">Oxidoreductase</keyword>